<name>A0A5M6DID1_9BACT</name>
<dbReference type="SMART" id="SM00327">
    <property type="entry name" value="VWA"/>
    <property type="match status" value="1"/>
</dbReference>
<evidence type="ECO:0000313" key="4">
    <source>
        <dbReference type="EMBL" id="KAA5547347.1"/>
    </source>
</evidence>
<feature type="compositionally biased region" description="Low complexity" evidence="1">
    <location>
        <begin position="452"/>
        <end position="462"/>
    </location>
</feature>
<reference evidence="4 5" key="1">
    <citation type="submission" date="2019-08" db="EMBL/GenBank/DDBJ databases">
        <authorList>
            <person name="Dhanesh K."/>
            <person name="Kumar G."/>
            <person name="Sasikala C."/>
            <person name="Venkata Ramana C."/>
        </authorList>
    </citation>
    <scope>NUCLEOTIDE SEQUENCE [LARGE SCALE GENOMIC DNA]</scope>
    <source>
        <strain evidence="4 5">JC645</strain>
    </source>
</reference>
<evidence type="ECO:0000256" key="1">
    <source>
        <dbReference type="SAM" id="MobiDB-lite"/>
    </source>
</evidence>
<sequence length="1486" mass="156198">MVISGVKRFPLSGLLVTAASLSLAMPVGAADSQSDRSGGAQVRVASFDADGESFFAASVQPAADEALMREVAQAAADVVIVVDTSASQSGEFRRESLAAASKVMASLRPSDRVRIFAADVDAVSLTDAFAKSDESSVSAAMERLGRRLPLGNTNMVSVIDAVRGSLLAESRDHTRSIVYIGDGASIDATGNEQRFSALVDALRADRISVHSVAIGPTANVQLMAILANQTGGVLGVVSEADGNTAAAIGRRVAESAVRSPIWVEQIRLPEAMTIVQADRLPPLRLDRDTILLGKFENRIESGTLALQGQTPGATVGIKADLEVEASHPDFSFLPGLVSSAAPNNGLTLPTASSLLLRQTANALAMQSEELVRAGKLALKRGNKKGAKAVAEMALEADPNNEDAKVLKKVSSGTTLIIQNDDSPFGDLFGDEPESPAAPAAGGTAPEEDPFGPFGDSAPAADAPAEDPFGEAPAAEPAPQPPAAQPPAAEPPVSQPPAAQPGPAVPVEPAAPRADRGAEAGRMAPPAGRAPRVPPSRSIIGDDEILERGGDLLDRVQAQRGIADARLRAEVRAALRQAELTLRSDPTGVAGQLKSVLSRVQTLPDIDPKLRQELESQLQSAIQAASAAEARWLAEQANLVAQDEAARATARLLEETYRREATLKTLSQQMNALIDEGRYREADGEVAVKFAEIAGNTITEDSVAGRHFAYQPLALQTYYRDRYYTEMRERNFVDAFSLVLKSNIPFVDEPPILYPDADVWQRLSRRRLERYGSIELVGDNETERRIESALSDETTQSFIETPLSDAIQQISQTHDIPIVVDTRALEEIGLDADVGVTIDLKNVSLRSFLRLMLRDLDLTYLIKDEVMQITTIEAAEDNLVTKVYPVGDLVVPIVSLGGGGMGGGMMGGGMGGMGGGMGGMGGGMGGMGGGMGGMGGGMMGGGGAFVVPDDASLRGKTQTTDRSQDASAKSAGVLDSEDAAQIEPLNVVPSEGQTQAEAWEQYFAGLKIDDARQLTILDQQIRATVARYSMKASVADEKGDREAAVDWFAQSRDVIAEAIRAGHVQPWMYQAYAIALTATGAPVEEVERALLSAVDFAESPDTVLHVAARLEDIGSHAAALRLCKRVSDLDPSRREPYVIGLRLAEQLDDPGAMTWACEGVLSQAWPDKYKPVVDKAKLLARSTYAELMEAGRTEEAAEFGQALKMAAAHDVVVRVSWTGDADIDLAVEEPGGTVCSMENRSTAGGGTLLADAYPGYGEDSSGTVSETYLCPRGFSGQYRLLVRKVWGEVSTGNVTVEIVTDAGRPEQNFIRKEIPLTEKDALCVFQVKNGKRKEKLGEAQLAHLRDVQRDMNQQVLGQFVGGNDSAQVLRDLFSDVQRLTGGTGGIAGNPFFGRGNAVGFQPQLTVLPTGASLSTLAIISADRRYVRISPAPFFSQVGDVTTFNFVDGSTGGGGAGGGGAGGIGGGIGGGAGGIGGGGGGIGGGFGN</sequence>
<feature type="signal peptide" evidence="2">
    <location>
        <begin position="1"/>
        <end position="29"/>
    </location>
</feature>
<dbReference type="PROSITE" id="PS50234">
    <property type="entry name" value="VWFA"/>
    <property type="match status" value="1"/>
</dbReference>
<feature type="region of interest" description="Disordered" evidence="1">
    <location>
        <begin position="954"/>
        <end position="973"/>
    </location>
</feature>
<keyword evidence="2" id="KW-0732">Signal</keyword>
<dbReference type="InterPro" id="IPR036465">
    <property type="entry name" value="vWFA_dom_sf"/>
</dbReference>
<protein>
    <submittedName>
        <fullName evidence="4">VWA domain-containing protein</fullName>
    </submittedName>
</protein>
<evidence type="ECO:0000259" key="3">
    <source>
        <dbReference type="PROSITE" id="PS50234"/>
    </source>
</evidence>
<evidence type="ECO:0000313" key="5">
    <source>
        <dbReference type="Proteomes" id="UP000324479"/>
    </source>
</evidence>
<feature type="chain" id="PRO_5024350980" evidence="2">
    <location>
        <begin position="30"/>
        <end position="1486"/>
    </location>
</feature>
<dbReference type="EMBL" id="VWOX01000001">
    <property type="protein sequence ID" value="KAA5547347.1"/>
    <property type="molecule type" value="Genomic_DNA"/>
</dbReference>
<dbReference type="PANTHER" id="PTHR31535:SF3">
    <property type="entry name" value="REGULATORY PROTEIN ZESTE"/>
    <property type="match status" value="1"/>
</dbReference>
<organism evidence="4 5">
    <name type="scientific">Roseiconus nitratireducens</name>
    <dbReference type="NCBI Taxonomy" id="2605748"/>
    <lineage>
        <taxon>Bacteria</taxon>
        <taxon>Pseudomonadati</taxon>
        <taxon>Planctomycetota</taxon>
        <taxon>Planctomycetia</taxon>
        <taxon>Pirellulales</taxon>
        <taxon>Pirellulaceae</taxon>
        <taxon>Roseiconus</taxon>
    </lineage>
</organism>
<feature type="region of interest" description="Disordered" evidence="1">
    <location>
        <begin position="416"/>
        <end position="538"/>
    </location>
</feature>
<dbReference type="Gene3D" id="3.40.50.410">
    <property type="entry name" value="von Willebrand factor, type A domain"/>
    <property type="match status" value="1"/>
</dbReference>
<evidence type="ECO:0000256" key="2">
    <source>
        <dbReference type="SAM" id="SignalP"/>
    </source>
</evidence>
<feature type="compositionally biased region" description="Low complexity" evidence="1">
    <location>
        <begin position="519"/>
        <end position="536"/>
    </location>
</feature>
<keyword evidence="5" id="KW-1185">Reference proteome</keyword>
<feature type="compositionally biased region" description="Low complexity" evidence="1">
    <location>
        <begin position="434"/>
        <end position="444"/>
    </location>
</feature>
<proteinExistence type="predicted"/>
<dbReference type="InterPro" id="IPR002035">
    <property type="entry name" value="VWF_A"/>
</dbReference>
<accession>A0A5M6DID1</accession>
<dbReference type="Proteomes" id="UP000324479">
    <property type="component" value="Unassembled WGS sequence"/>
</dbReference>
<feature type="compositionally biased region" description="Pro residues" evidence="1">
    <location>
        <begin position="475"/>
        <end position="505"/>
    </location>
</feature>
<feature type="compositionally biased region" description="Polar residues" evidence="1">
    <location>
        <begin position="954"/>
        <end position="966"/>
    </location>
</feature>
<feature type="domain" description="VWFA" evidence="3">
    <location>
        <begin position="77"/>
        <end position="261"/>
    </location>
</feature>
<comment type="caution">
    <text evidence="4">The sequence shown here is derived from an EMBL/GenBank/DDBJ whole genome shotgun (WGS) entry which is preliminary data.</text>
</comment>
<gene>
    <name evidence="4" type="ORF">FYK55_01600</name>
</gene>
<dbReference type="PANTHER" id="PTHR31535">
    <property type="match status" value="1"/>
</dbReference>
<dbReference type="SUPFAM" id="SSF53300">
    <property type="entry name" value="vWA-like"/>
    <property type="match status" value="1"/>
</dbReference>
<dbReference type="Pfam" id="PF13768">
    <property type="entry name" value="VWA_3"/>
    <property type="match status" value="1"/>
</dbReference>